<protein>
    <recommendedName>
        <fullName evidence="2">Lipid-A-disaccharide synthase</fullName>
    </recommendedName>
</protein>
<evidence type="ECO:0000313" key="1">
    <source>
        <dbReference type="EMBL" id="ABE11131.1"/>
    </source>
</evidence>
<dbReference type="InterPro" id="IPR019994">
    <property type="entry name" value="Lipid-A-disac_synthase-rel_put"/>
</dbReference>
<evidence type="ECO:0008006" key="2">
    <source>
        <dbReference type="Google" id="ProtNLM"/>
    </source>
</evidence>
<reference evidence="1" key="2">
    <citation type="submission" date="2006-04" db="EMBL/GenBank/DDBJ databases">
        <title>Sequencing of the draft fosmids and assembly of Prochlorococcus marinus environmental genome fragment.</title>
        <authorList>
            <consortium name="US DOE Joint Genome Institute (JGI)"/>
            <person name="Copeland A."/>
            <person name="Lucas S."/>
            <person name="Lapidus A."/>
            <person name="Barry K."/>
            <person name="Detter J.C."/>
            <person name="Glavina T."/>
            <person name="Hammon N."/>
            <person name="Israni S."/>
            <person name="Richardson P."/>
        </authorList>
    </citation>
    <scope>NUCLEOTIDE SEQUENCE</scope>
</reference>
<dbReference type="EMBL" id="DQ366723">
    <property type="protein sequence ID" value="ABE11131.1"/>
    <property type="molecule type" value="Genomic_DNA"/>
</dbReference>
<sequence>MYNRFSKLTVLERISVKLVLKLKKAAPRFELGIKDLQSSALPLGHAAKEDSIESHNDLNSKVTHSLIFLCNGHGEDVIAFEIIKRLLKKIKNKKIEVLPLVGNGDVFNSIKSENFRKIGYLRDLPSGGFSNQSLKGFLLDLFAGFLIDNLRNFLILKQKSKHNCKIIAVGDFLPLFFAWSSKCEFSFIGTPKSDHTWSSGPGWDLSDLYHKFKGSEWDPWEMLLMKSHRCKNLIMRDEITANNLNKKNIHAKYLGNPMMDFVNAKNEKISNIIAFKRIILLVGSRYPEAFNNLDNFLDCLQDFDLSNNLVILLPLSINTNVIQIQSYLNKYGFIKQSKVKFLIDEDSVWKKKDQYVVIGKGKFNSWANMAEVGLSNAGTATEQIAGLGIPSLSLPGSGPQFTKSFAKRQSRLLGGSVLVCKNKKILLKHLSLLLKGKVDRLERAKIGKKRMGESGASKKIVDAINLHLLS</sequence>
<gene>
    <name evidence="1" type="ORF">HF10-11H11_0012</name>
</gene>
<dbReference type="AlphaFoldDB" id="Q1PK97"/>
<proteinExistence type="predicted"/>
<accession>Q1PK97</accession>
<dbReference type="PANTHER" id="PTHR39517:SF1">
    <property type="entry name" value="LIPID-A-DISACCHARIDE SYNTHASE"/>
    <property type="match status" value="1"/>
</dbReference>
<reference evidence="1" key="1">
    <citation type="journal article" date="2006" name="Science">
        <title>Genomic islands and the ecology and evolution of Prochlorococcus.</title>
        <authorList>
            <person name="Coleman M.L."/>
            <person name="Sullivan M.B."/>
            <person name="Martiny A.C."/>
            <person name="Steglich C."/>
            <person name="Barry K."/>
            <person name="Delong E.F."/>
            <person name="Chisholm S.W."/>
        </authorList>
    </citation>
    <scope>NUCLEOTIDE SEQUENCE</scope>
</reference>
<name>Q1PK97_PROMR</name>
<dbReference type="SUPFAM" id="SSF53756">
    <property type="entry name" value="UDP-Glycosyltransferase/glycogen phosphorylase"/>
    <property type="match status" value="1"/>
</dbReference>
<dbReference type="PANTHER" id="PTHR39517">
    <property type="entry name" value="SLL0192 PROTEIN"/>
    <property type="match status" value="1"/>
</dbReference>
<dbReference type="NCBIfam" id="TIGR03492">
    <property type="entry name" value="lipid-A-disaccharide synthase-related protein"/>
    <property type="match status" value="1"/>
</dbReference>
<organism evidence="1">
    <name type="scientific">uncultured Prochlorococcus marinus clone HF10-11H11</name>
    <dbReference type="NCBI Taxonomy" id="379375"/>
    <lineage>
        <taxon>Bacteria</taxon>
        <taxon>Bacillati</taxon>
        <taxon>Cyanobacteriota</taxon>
        <taxon>Cyanophyceae</taxon>
        <taxon>Synechococcales</taxon>
        <taxon>Prochlorococcaceae</taxon>
        <taxon>Prochlorococcus</taxon>
    </lineage>
</organism>